<proteinExistence type="predicted"/>
<comment type="caution">
    <text evidence="4">The sequence shown here is derived from an EMBL/GenBank/DDBJ whole genome shotgun (WGS) entry which is preliminary data.</text>
</comment>
<evidence type="ECO:0000256" key="2">
    <source>
        <dbReference type="ARBA" id="ARBA00022840"/>
    </source>
</evidence>
<dbReference type="InterPro" id="IPR043129">
    <property type="entry name" value="ATPase_NBD"/>
</dbReference>
<dbReference type="GO" id="GO:0005524">
    <property type="term" value="F:ATP binding"/>
    <property type="evidence" value="ECO:0007669"/>
    <property type="project" value="UniProtKB-KW"/>
</dbReference>
<keyword evidence="2" id="KW-0067">ATP-binding</keyword>
<keyword evidence="5" id="KW-1185">Reference proteome</keyword>
<sequence length="633" mass="71441">MASDFLGGLSSQPPFTDQRQRPTANYPSRQLPRRTRPPDADAFVAVGIDFGTTFSGVAWAYSEEPMDIHTVKAWPSQHPRSRDEDQVPSQYDPNTGKWGYEVTPDLDPVKWFKLLLLTASNIPEDIRAAQPLVHAREKLRAAGLTAIDVIIRYLRKLWEHAYAQIRTRIDVDNLPLKVAITIPAIWPMEARTAMQTAAVLAGILSPRAIGRTTLELVQEPEAAGLATLLERERYPEIKIGESIIVCDVGGGTTDVVSYTVESTYPLRIRECVPGQAINSLTHFAMPCTGKLCGSLLVDAAFESHMRATKKLKISSLNTEEYNRFVTDDWEYGAKRTFAGEPEPEDFYLRPPARAFRIRDRMRATDRFALTKDEMETFFAESLAGIRSLLGQQRKRVHDVTGKYPKHTLLVGGLGSSDYIRNVLNRTYQGTVLQPKKPWSAVARGAVISVLRDELAKRCDPTEDDISVIDSMAEITSRISKFNYGTMSSVPTYFLPDFSPQLDTIVREPDGTEAAIRMRWYLKRGEPVKSQSPVTIRYYQYSNDPSIRACKLPIYTSESETPPIRPDDSVSKMCTIECEYDKPFSEWEEIPDNKDGYRKYNGIVLSMKFKGLPKWKLQLGPNQVERDANVSYMS</sequence>
<dbReference type="PANTHER" id="PTHR14187">
    <property type="entry name" value="ALPHA KINASE/ELONGATION FACTOR 2 KINASE"/>
    <property type="match status" value="1"/>
</dbReference>
<evidence type="ECO:0000313" key="5">
    <source>
        <dbReference type="Proteomes" id="UP001303473"/>
    </source>
</evidence>
<keyword evidence="1" id="KW-0547">Nucleotide-binding</keyword>
<dbReference type="EMBL" id="MU853913">
    <property type="protein sequence ID" value="KAK3935666.1"/>
    <property type="molecule type" value="Genomic_DNA"/>
</dbReference>
<feature type="region of interest" description="Disordered" evidence="3">
    <location>
        <begin position="75"/>
        <end position="95"/>
    </location>
</feature>
<dbReference type="AlphaFoldDB" id="A0AAN6MZ78"/>
<dbReference type="Pfam" id="PF00012">
    <property type="entry name" value="HSP70"/>
    <property type="match status" value="1"/>
</dbReference>
<evidence type="ECO:0000256" key="3">
    <source>
        <dbReference type="SAM" id="MobiDB-lite"/>
    </source>
</evidence>
<feature type="compositionally biased region" description="Polar residues" evidence="3">
    <location>
        <begin position="9"/>
        <end position="28"/>
    </location>
</feature>
<evidence type="ECO:0000313" key="4">
    <source>
        <dbReference type="EMBL" id="KAK3935666.1"/>
    </source>
</evidence>
<dbReference type="CDD" id="cd10170">
    <property type="entry name" value="ASKHA_NBD_HSP70"/>
    <property type="match status" value="1"/>
</dbReference>
<organism evidence="4 5">
    <name type="scientific">Diplogelasinospora grovesii</name>
    <dbReference type="NCBI Taxonomy" id="303347"/>
    <lineage>
        <taxon>Eukaryota</taxon>
        <taxon>Fungi</taxon>
        <taxon>Dikarya</taxon>
        <taxon>Ascomycota</taxon>
        <taxon>Pezizomycotina</taxon>
        <taxon>Sordariomycetes</taxon>
        <taxon>Sordariomycetidae</taxon>
        <taxon>Sordariales</taxon>
        <taxon>Diplogelasinosporaceae</taxon>
        <taxon>Diplogelasinospora</taxon>
    </lineage>
</organism>
<dbReference type="Gene3D" id="3.30.420.40">
    <property type="match status" value="1"/>
</dbReference>
<dbReference type="SUPFAM" id="SSF53067">
    <property type="entry name" value="Actin-like ATPase domain"/>
    <property type="match status" value="2"/>
</dbReference>
<accession>A0AAN6MZ78</accession>
<evidence type="ECO:0008006" key="6">
    <source>
        <dbReference type="Google" id="ProtNLM"/>
    </source>
</evidence>
<feature type="region of interest" description="Disordered" evidence="3">
    <location>
        <begin position="1"/>
        <end position="38"/>
    </location>
</feature>
<dbReference type="PANTHER" id="PTHR14187:SF5">
    <property type="entry name" value="HEAT SHOCK 70 KDA PROTEIN 12A"/>
    <property type="match status" value="1"/>
</dbReference>
<reference evidence="5" key="1">
    <citation type="journal article" date="2023" name="Mol. Phylogenet. Evol.">
        <title>Genome-scale phylogeny and comparative genomics of the fungal order Sordariales.</title>
        <authorList>
            <person name="Hensen N."/>
            <person name="Bonometti L."/>
            <person name="Westerberg I."/>
            <person name="Brannstrom I.O."/>
            <person name="Guillou S."/>
            <person name="Cros-Aarteil S."/>
            <person name="Calhoun S."/>
            <person name="Haridas S."/>
            <person name="Kuo A."/>
            <person name="Mondo S."/>
            <person name="Pangilinan J."/>
            <person name="Riley R."/>
            <person name="LaButti K."/>
            <person name="Andreopoulos B."/>
            <person name="Lipzen A."/>
            <person name="Chen C."/>
            <person name="Yan M."/>
            <person name="Daum C."/>
            <person name="Ng V."/>
            <person name="Clum A."/>
            <person name="Steindorff A."/>
            <person name="Ohm R.A."/>
            <person name="Martin F."/>
            <person name="Silar P."/>
            <person name="Natvig D.O."/>
            <person name="Lalanne C."/>
            <person name="Gautier V."/>
            <person name="Ament-Velasquez S.L."/>
            <person name="Kruys A."/>
            <person name="Hutchinson M.I."/>
            <person name="Powell A.J."/>
            <person name="Barry K."/>
            <person name="Miller A.N."/>
            <person name="Grigoriev I.V."/>
            <person name="Debuchy R."/>
            <person name="Gladieux P."/>
            <person name="Hiltunen Thoren M."/>
            <person name="Johannesson H."/>
        </authorList>
    </citation>
    <scope>NUCLEOTIDE SEQUENCE [LARGE SCALE GENOMIC DNA]</scope>
    <source>
        <strain evidence="5">CBS 340.73</strain>
    </source>
</reference>
<name>A0AAN6MZ78_9PEZI</name>
<protein>
    <recommendedName>
        <fullName evidence="6">Actin-like ATPase domain-containing protein</fullName>
    </recommendedName>
</protein>
<evidence type="ECO:0000256" key="1">
    <source>
        <dbReference type="ARBA" id="ARBA00022741"/>
    </source>
</evidence>
<dbReference type="InterPro" id="IPR013126">
    <property type="entry name" value="Hsp_70_fam"/>
</dbReference>
<gene>
    <name evidence="4" type="ORF">QBC46DRAFT_461963</name>
</gene>
<dbReference type="GO" id="GO:0140662">
    <property type="term" value="F:ATP-dependent protein folding chaperone"/>
    <property type="evidence" value="ECO:0007669"/>
    <property type="project" value="InterPro"/>
</dbReference>
<dbReference type="Proteomes" id="UP001303473">
    <property type="component" value="Unassembled WGS sequence"/>
</dbReference>